<evidence type="ECO:0000313" key="2">
    <source>
        <dbReference type="EMBL" id="CAK9062134.1"/>
    </source>
</evidence>
<keyword evidence="1" id="KW-0732">Signal</keyword>
<dbReference type="Proteomes" id="UP001642484">
    <property type="component" value="Unassembled WGS sequence"/>
</dbReference>
<reference evidence="2 3" key="1">
    <citation type="submission" date="2024-02" db="EMBL/GenBank/DDBJ databases">
        <authorList>
            <person name="Chen Y."/>
            <person name="Shah S."/>
            <person name="Dougan E. K."/>
            <person name="Thang M."/>
            <person name="Chan C."/>
        </authorList>
    </citation>
    <scope>NUCLEOTIDE SEQUENCE [LARGE SCALE GENOMIC DNA]</scope>
</reference>
<evidence type="ECO:0000256" key="1">
    <source>
        <dbReference type="SAM" id="SignalP"/>
    </source>
</evidence>
<name>A0ABP0NH55_9DINO</name>
<proteinExistence type="predicted"/>
<keyword evidence="3" id="KW-1185">Reference proteome</keyword>
<organism evidence="2 3">
    <name type="scientific">Durusdinium trenchii</name>
    <dbReference type="NCBI Taxonomy" id="1381693"/>
    <lineage>
        <taxon>Eukaryota</taxon>
        <taxon>Sar</taxon>
        <taxon>Alveolata</taxon>
        <taxon>Dinophyceae</taxon>
        <taxon>Suessiales</taxon>
        <taxon>Symbiodiniaceae</taxon>
        <taxon>Durusdinium</taxon>
    </lineage>
</organism>
<comment type="caution">
    <text evidence="2">The sequence shown here is derived from an EMBL/GenBank/DDBJ whole genome shotgun (WGS) entry which is preliminary data.</text>
</comment>
<evidence type="ECO:0000313" key="3">
    <source>
        <dbReference type="Proteomes" id="UP001642484"/>
    </source>
</evidence>
<feature type="signal peptide" evidence="1">
    <location>
        <begin position="1"/>
        <end position="20"/>
    </location>
</feature>
<protein>
    <recommendedName>
        <fullName evidence="4">Secreted protein</fullName>
    </recommendedName>
</protein>
<evidence type="ECO:0008006" key="4">
    <source>
        <dbReference type="Google" id="ProtNLM"/>
    </source>
</evidence>
<gene>
    <name evidence="2" type="ORF">CCMP2556_LOCUS30561</name>
</gene>
<dbReference type="EMBL" id="CAXAMN010021676">
    <property type="protein sequence ID" value="CAK9062134.1"/>
    <property type="molecule type" value="Genomic_DNA"/>
</dbReference>
<accession>A0ABP0NH55</accession>
<sequence>MMLSWSFGLAWCFAEHPGASWSVAARVWHPGRVESSCRACWRVHRQRHNPCTRIVS</sequence>
<feature type="chain" id="PRO_5045360757" description="Secreted protein" evidence="1">
    <location>
        <begin position="21"/>
        <end position="56"/>
    </location>
</feature>